<feature type="domain" description="Putative Flp pilus-assembly TadG-like N-terminal" evidence="2">
    <location>
        <begin position="34"/>
        <end position="79"/>
    </location>
</feature>
<feature type="transmembrane region" description="Helical" evidence="1">
    <location>
        <begin position="34"/>
        <end position="54"/>
    </location>
</feature>
<accession>A0A1H8CQC6</accession>
<organism evidence="3 4">
    <name type="scientific">Pseudorhodobacter antarcticus</name>
    <dbReference type="NCBI Taxonomy" id="1077947"/>
    <lineage>
        <taxon>Bacteria</taxon>
        <taxon>Pseudomonadati</taxon>
        <taxon>Pseudomonadota</taxon>
        <taxon>Alphaproteobacteria</taxon>
        <taxon>Rhodobacterales</taxon>
        <taxon>Paracoccaceae</taxon>
        <taxon>Pseudorhodobacter</taxon>
    </lineage>
</organism>
<dbReference type="Pfam" id="PF13400">
    <property type="entry name" value="Tad"/>
    <property type="match status" value="1"/>
</dbReference>
<dbReference type="InterPro" id="IPR036465">
    <property type="entry name" value="vWFA_dom_sf"/>
</dbReference>
<name>A0A1H8CQC6_9RHOB</name>
<dbReference type="STRING" id="1077947.SAMN05216227_100581"/>
<proteinExistence type="predicted"/>
<dbReference type="OrthoDB" id="7522752at2"/>
<evidence type="ECO:0000313" key="3">
    <source>
        <dbReference type="EMBL" id="SEM96654.1"/>
    </source>
</evidence>
<keyword evidence="1" id="KW-0812">Transmembrane</keyword>
<dbReference type="RefSeq" id="WP_050520708.1">
    <property type="nucleotide sequence ID" value="NZ_FOCO01000005.1"/>
</dbReference>
<sequence>MNGMHRPTPQNLRTRHMAAARHAARRFTRNEDGALFILAIVFFVLIFMMGAFAVDVMRYEQRRAEVQQTLDRSVLAAAAMNQNRPAQAVIEDYFAKAGLTQYLSSVDAQQGLNFRSVVAHARARVGFMTGGIYGQDDFNVNSNSGAEQRISDVEISMVLDISGSMNGSRINNLRPAAREFVSTVLGGSLPGRMSVSIVPYNAQVNIGRPMMNSFNTTPQHNASSCIELPDSAFNSTSLPTATSRVHNAHFDPYNYTTTPASMLFNCPPEAGNVVTPLTENVTTLHNAINALSVGGNTSIDVGVKWGVYLLDNSANGVIRNLVAANRVARTFIDRPLNPATREVIKVLVVMTDGENTTEYKMRPPYNNSAALSNIWRRNSNGRISVFHDRAGTSNDWWWPNSNAWRNDRDGGGAANQYTQLTWGEVWATWSVTFVSYDFYGLPLNQNWNTWRDTFMESVYSVKDTRLQQVCNAAKNANVIVYGIGFEAPTNGRTQVRNCATSSAHYFDANGLEIATAFRAIANNISQLRLTQ</sequence>
<keyword evidence="4" id="KW-1185">Reference proteome</keyword>
<dbReference type="Proteomes" id="UP000183002">
    <property type="component" value="Unassembled WGS sequence"/>
</dbReference>
<keyword evidence="1" id="KW-1133">Transmembrane helix</keyword>
<evidence type="ECO:0000256" key="1">
    <source>
        <dbReference type="SAM" id="Phobius"/>
    </source>
</evidence>
<evidence type="ECO:0000313" key="4">
    <source>
        <dbReference type="Proteomes" id="UP000183002"/>
    </source>
</evidence>
<evidence type="ECO:0000259" key="2">
    <source>
        <dbReference type="Pfam" id="PF13400"/>
    </source>
</evidence>
<reference evidence="3 4" key="1">
    <citation type="submission" date="2016-10" db="EMBL/GenBank/DDBJ databases">
        <authorList>
            <person name="de Groot N.N."/>
        </authorList>
    </citation>
    <scope>NUCLEOTIDE SEQUENCE [LARGE SCALE GENOMIC DNA]</scope>
    <source>
        <strain evidence="3 4">CGMCC 1.10836</strain>
    </source>
</reference>
<dbReference type="EMBL" id="FOCO01000005">
    <property type="protein sequence ID" value="SEM96654.1"/>
    <property type="molecule type" value="Genomic_DNA"/>
</dbReference>
<dbReference type="AlphaFoldDB" id="A0A1H8CQC6"/>
<dbReference type="Gene3D" id="3.40.50.410">
    <property type="entry name" value="von Willebrand factor, type A domain"/>
    <property type="match status" value="1"/>
</dbReference>
<dbReference type="InterPro" id="IPR028087">
    <property type="entry name" value="Tad_N"/>
</dbReference>
<gene>
    <name evidence="3" type="ORF">SAMN05216227_100581</name>
</gene>
<protein>
    <submittedName>
        <fullName evidence="3">Flp pilus assembly protein TadG</fullName>
    </submittedName>
</protein>
<dbReference type="SUPFAM" id="SSF53300">
    <property type="entry name" value="vWA-like"/>
    <property type="match status" value="1"/>
</dbReference>
<keyword evidence="1" id="KW-0472">Membrane</keyword>